<evidence type="ECO:0000313" key="3">
    <source>
        <dbReference type="Proteomes" id="UP001370348"/>
    </source>
</evidence>
<dbReference type="Proteomes" id="UP001370348">
    <property type="component" value="Chromosome"/>
</dbReference>
<dbReference type="RefSeq" id="WP_394825724.1">
    <property type="nucleotide sequence ID" value="NZ_CP089984.1"/>
</dbReference>
<keyword evidence="3" id="KW-1185">Reference proteome</keyword>
<feature type="region of interest" description="Disordered" evidence="1">
    <location>
        <begin position="1"/>
        <end position="30"/>
    </location>
</feature>
<evidence type="ECO:0000256" key="1">
    <source>
        <dbReference type="SAM" id="MobiDB-lite"/>
    </source>
</evidence>
<reference evidence="2 3" key="1">
    <citation type="submission" date="2021-12" db="EMBL/GenBank/DDBJ databases">
        <title>Discovery of the Pendulisporaceae a myxobacterial family with distinct sporulation behavior and unique specialized metabolism.</title>
        <authorList>
            <person name="Garcia R."/>
            <person name="Popoff A."/>
            <person name="Bader C.D."/>
            <person name="Loehr J."/>
            <person name="Walesch S."/>
            <person name="Walt C."/>
            <person name="Boldt J."/>
            <person name="Bunk B."/>
            <person name="Haeckl F.J.F.P.J."/>
            <person name="Gunesch A.P."/>
            <person name="Birkelbach J."/>
            <person name="Nuebel U."/>
            <person name="Pietschmann T."/>
            <person name="Bach T."/>
            <person name="Mueller R."/>
        </authorList>
    </citation>
    <scope>NUCLEOTIDE SEQUENCE [LARGE SCALE GENOMIC DNA]</scope>
    <source>
        <strain evidence="2 3">MSr11954</strain>
    </source>
</reference>
<organism evidence="2 3">
    <name type="scientific">Pendulispora albinea</name>
    <dbReference type="NCBI Taxonomy" id="2741071"/>
    <lineage>
        <taxon>Bacteria</taxon>
        <taxon>Pseudomonadati</taxon>
        <taxon>Myxococcota</taxon>
        <taxon>Myxococcia</taxon>
        <taxon>Myxococcales</taxon>
        <taxon>Sorangiineae</taxon>
        <taxon>Pendulisporaceae</taxon>
        <taxon>Pendulispora</taxon>
    </lineage>
</organism>
<dbReference type="EMBL" id="CP089984">
    <property type="protein sequence ID" value="WXB16096.1"/>
    <property type="molecule type" value="Genomic_DNA"/>
</dbReference>
<evidence type="ECO:0000313" key="2">
    <source>
        <dbReference type="EMBL" id="WXB16096.1"/>
    </source>
</evidence>
<protein>
    <submittedName>
        <fullName evidence="2">Uncharacterized protein</fullName>
    </submittedName>
</protein>
<feature type="compositionally biased region" description="Polar residues" evidence="1">
    <location>
        <begin position="1"/>
        <end position="17"/>
    </location>
</feature>
<name>A0ABZ2M252_9BACT</name>
<proteinExistence type="predicted"/>
<accession>A0ABZ2M252</accession>
<gene>
    <name evidence="2" type="ORF">LZC94_02215</name>
</gene>
<sequence length="58" mass="6449">MSSNKSNVTSDIQSENHIQTERDGDKKSKRLNLVRETVRVARVRTGVRAGSSVAHDVK</sequence>